<keyword evidence="1" id="KW-0812">Transmembrane</keyword>
<keyword evidence="1" id="KW-0472">Membrane</keyword>
<feature type="transmembrane region" description="Helical" evidence="1">
    <location>
        <begin position="210"/>
        <end position="229"/>
    </location>
</feature>
<dbReference type="Pfam" id="PF14329">
    <property type="entry name" value="DUF4386"/>
    <property type="match status" value="1"/>
</dbReference>
<evidence type="ECO:0000256" key="1">
    <source>
        <dbReference type="SAM" id="Phobius"/>
    </source>
</evidence>
<dbReference type="InterPro" id="IPR025495">
    <property type="entry name" value="DUF4386"/>
</dbReference>
<evidence type="ECO:0008006" key="4">
    <source>
        <dbReference type="Google" id="ProtNLM"/>
    </source>
</evidence>
<accession>A0A916Z713</accession>
<dbReference type="RefSeq" id="WP_229750417.1">
    <property type="nucleotide sequence ID" value="NZ_BMHP01000003.1"/>
</dbReference>
<proteinExistence type="predicted"/>
<reference evidence="2" key="2">
    <citation type="submission" date="2020-09" db="EMBL/GenBank/DDBJ databases">
        <authorList>
            <person name="Sun Q."/>
            <person name="Zhou Y."/>
        </authorList>
    </citation>
    <scope>NUCLEOTIDE SEQUENCE</scope>
    <source>
        <strain evidence="2">CGMCC 1.15178</strain>
    </source>
</reference>
<feature type="transmembrane region" description="Helical" evidence="1">
    <location>
        <begin position="12"/>
        <end position="36"/>
    </location>
</feature>
<sequence>MMNSGVRDPLEKINLITGSISAIAGGLGYLLLGFAHGDMPSDPLQALQHVSHNENWQLIHISTILSVLLWVVAFICLAHSLRTRAAASMFGKLSVASITIGAAIFAIDYAIDGHTLPALARAYEAASSSADKERIYNAFYTLFSGLGATFPLYIGFLFGLPFLLAGIAVSCSKLFPRWLGWIAVIGGLGNFIAGFTMFIDRPIIPEEMVFGGFGLILNIWLVVIGILMWRKNK</sequence>
<keyword evidence="3" id="KW-1185">Reference proteome</keyword>
<evidence type="ECO:0000313" key="2">
    <source>
        <dbReference type="EMBL" id="GGD78120.1"/>
    </source>
</evidence>
<feature type="transmembrane region" description="Helical" evidence="1">
    <location>
        <begin position="150"/>
        <end position="171"/>
    </location>
</feature>
<dbReference type="AlphaFoldDB" id="A0A916Z713"/>
<comment type="caution">
    <text evidence="2">The sequence shown here is derived from an EMBL/GenBank/DDBJ whole genome shotgun (WGS) entry which is preliminary data.</text>
</comment>
<feature type="transmembrane region" description="Helical" evidence="1">
    <location>
        <begin position="178"/>
        <end position="198"/>
    </location>
</feature>
<feature type="transmembrane region" description="Helical" evidence="1">
    <location>
        <begin position="90"/>
        <end position="111"/>
    </location>
</feature>
<gene>
    <name evidence="2" type="ORF">GCM10010911_40160</name>
</gene>
<reference evidence="2" key="1">
    <citation type="journal article" date="2014" name="Int. J. Syst. Evol. Microbiol.">
        <title>Complete genome sequence of Corynebacterium casei LMG S-19264T (=DSM 44701T), isolated from a smear-ripened cheese.</title>
        <authorList>
            <consortium name="US DOE Joint Genome Institute (JGI-PGF)"/>
            <person name="Walter F."/>
            <person name="Albersmeier A."/>
            <person name="Kalinowski J."/>
            <person name="Ruckert C."/>
        </authorList>
    </citation>
    <scope>NUCLEOTIDE SEQUENCE</scope>
    <source>
        <strain evidence="2">CGMCC 1.15178</strain>
    </source>
</reference>
<feature type="transmembrane region" description="Helical" evidence="1">
    <location>
        <begin position="56"/>
        <end position="78"/>
    </location>
</feature>
<protein>
    <recommendedName>
        <fullName evidence="4">DUF4386 domain-containing protein</fullName>
    </recommendedName>
</protein>
<organism evidence="2 3">
    <name type="scientific">Paenibacillus nasutitermitis</name>
    <dbReference type="NCBI Taxonomy" id="1652958"/>
    <lineage>
        <taxon>Bacteria</taxon>
        <taxon>Bacillati</taxon>
        <taxon>Bacillota</taxon>
        <taxon>Bacilli</taxon>
        <taxon>Bacillales</taxon>
        <taxon>Paenibacillaceae</taxon>
        <taxon>Paenibacillus</taxon>
    </lineage>
</organism>
<dbReference type="EMBL" id="BMHP01000003">
    <property type="protein sequence ID" value="GGD78120.1"/>
    <property type="molecule type" value="Genomic_DNA"/>
</dbReference>
<dbReference type="Proteomes" id="UP000612456">
    <property type="component" value="Unassembled WGS sequence"/>
</dbReference>
<keyword evidence="1" id="KW-1133">Transmembrane helix</keyword>
<evidence type="ECO:0000313" key="3">
    <source>
        <dbReference type="Proteomes" id="UP000612456"/>
    </source>
</evidence>
<name>A0A916Z713_9BACL</name>